<accession>A0ABY5P5Z8</accession>
<dbReference type="GO" id="GO:0032259">
    <property type="term" value="P:methylation"/>
    <property type="evidence" value="ECO:0007669"/>
    <property type="project" value="UniProtKB-KW"/>
</dbReference>
<evidence type="ECO:0000313" key="5">
    <source>
        <dbReference type="EMBL" id="UUX34030.1"/>
    </source>
</evidence>
<dbReference type="EMBL" id="CP102453">
    <property type="protein sequence ID" value="UUX34030.1"/>
    <property type="molecule type" value="Genomic_DNA"/>
</dbReference>
<sequence>MKENMYDNQAFFSAYAKMNRSIEGLEAAGEWHDFQALLPELDGLNALDLGCGYGWHCRYLRQNGAKHVVGVDSSQKMLQKAQQMTSDTQITYLNQTNEDFKVNGETFDLIISSLAIHYIKDYRKLIKHIAVHLKDRGVLLFSVEHPIFTAKAEQDWYYVDGDIDHWPIDHYQDESQRLTSFLGHPTKKYHRTLATYINTLIENNLMIEAMSEPKPPQSMLDKNPSLSDELRRPMMLIIKARKI</sequence>
<evidence type="ECO:0000259" key="4">
    <source>
        <dbReference type="Pfam" id="PF08241"/>
    </source>
</evidence>
<dbReference type="InterPro" id="IPR013216">
    <property type="entry name" value="Methyltransf_11"/>
</dbReference>
<dbReference type="PANTHER" id="PTHR43464:SF19">
    <property type="entry name" value="UBIQUINONE BIOSYNTHESIS O-METHYLTRANSFERASE, MITOCHONDRIAL"/>
    <property type="match status" value="1"/>
</dbReference>
<dbReference type="CDD" id="cd02440">
    <property type="entry name" value="AdoMet_MTases"/>
    <property type="match status" value="1"/>
</dbReference>
<dbReference type="InterPro" id="IPR029063">
    <property type="entry name" value="SAM-dependent_MTases_sf"/>
</dbReference>
<keyword evidence="2" id="KW-0808">Transferase</keyword>
<organism evidence="5 6">
    <name type="scientific">Fundicoccus culcitae</name>
    <dbReference type="NCBI Taxonomy" id="2969821"/>
    <lineage>
        <taxon>Bacteria</taxon>
        <taxon>Bacillati</taxon>
        <taxon>Bacillota</taxon>
        <taxon>Bacilli</taxon>
        <taxon>Lactobacillales</taxon>
        <taxon>Aerococcaceae</taxon>
        <taxon>Fundicoccus</taxon>
    </lineage>
</organism>
<dbReference type="GO" id="GO:0008168">
    <property type="term" value="F:methyltransferase activity"/>
    <property type="evidence" value="ECO:0007669"/>
    <property type="project" value="UniProtKB-KW"/>
</dbReference>
<dbReference type="Gene3D" id="3.40.50.150">
    <property type="entry name" value="Vaccinia Virus protein VP39"/>
    <property type="match status" value="1"/>
</dbReference>
<evidence type="ECO:0000256" key="1">
    <source>
        <dbReference type="ARBA" id="ARBA00022603"/>
    </source>
</evidence>
<dbReference type="SUPFAM" id="SSF53335">
    <property type="entry name" value="S-adenosyl-L-methionine-dependent methyltransferases"/>
    <property type="match status" value="1"/>
</dbReference>
<protein>
    <submittedName>
        <fullName evidence="5">Class I SAM-dependent methyltransferase</fullName>
    </submittedName>
</protein>
<evidence type="ECO:0000256" key="3">
    <source>
        <dbReference type="ARBA" id="ARBA00022691"/>
    </source>
</evidence>
<feature type="domain" description="Methyltransferase type 11" evidence="4">
    <location>
        <begin position="47"/>
        <end position="141"/>
    </location>
</feature>
<reference evidence="5 6" key="1">
    <citation type="submission" date="2022-08" db="EMBL/GenBank/DDBJ databases">
        <title>Aerococcaceae sp. nov isolated from spoiled eye mask.</title>
        <authorList>
            <person name="Zhou G."/>
            <person name="Xie X.-B."/>
            <person name="Shi Q.-S."/>
            <person name="Wang Y.-S."/>
            <person name="Wen X."/>
            <person name="Peng H."/>
            <person name="Yang X.-J."/>
            <person name="Tao H.-B."/>
            <person name="Huang X.-M."/>
        </authorList>
    </citation>
    <scope>NUCLEOTIDE SEQUENCE [LARGE SCALE GENOMIC DNA]</scope>
    <source>
        <strain evidence="6">DM20194951</strain>
    </source>
</reference>
<keyword evidence="3" id="KW-0949">S-adenosyl-L-methionine</keyword>
<dbReference type="Proteomes" id="UP001315967">
    <property type="component" value="Chromosome"/>
</dbReference>
<evidence type="ECO:0000256" key="2">
    <source>
        <dbReference type="ARBA" id="ARBA00022679"/>
    </source>
</evidence>
<dbReference type="Pfam" id="PF08241">
    <property type="entry name" value="Methyltransf_11"/>
    <property type="match status" value="1"/>
</dbReference>
<dbReference type="PANTHER" id="PTHR43464">
    <property type="entry name" value="METHYLTRANSFERASE"/>
    <property type="match status" value="1"/>
</dbReference>
<evidence type="ECO:0000313" key="6">
    <source>
        <dbReference type="Proteomes" id="UP001315967"/>
    </source>
</evidence>
<proteinExistence type="predicted"/>
<gene>
    <name evidence="5" type="ORF">NRE15_14280</name>
</gene>
<keyword evidence="6" id="KW-1185">Reference proteome</keyword>
<keyword evidence="1 5" id="KW-0489">Methyltransferase</keyword>
<dbReference type="RefSeq" id="WP_313793532.1">
    <property type="nucleotide sequence ID" value="NZ_CP102453.1"/>
</dbReference>
<name>A0ABY5P5Z8_9LACT</name>